<accession>W9HFF0</accession>
<dbReference type="AlphaFoldDB" id="W9HFF0"/>
<reference evidence="1 2" key="1">
    <citation type="submission" date="2011-06" db="EMBL/GenBank/DDBJ databases">
        <title>The Genome Sequence of Fusarium oxysporum FOSC 3-a.</title>
        <authorList>
            <consortium name="The Broad Institute Genome Sequencing Platform"/>
            <person name="Ma L.-J."/>
            <person name="Gale L.R."/>
            <person name="Schwartz D.C."/>
            <person name="Zhou S."/>
            <person name="Corby-Kistler H."/>
            <person name="Young S.K."/>
            <person name="Zeng Q."/>
            <person name="Gargeya S."/>
            <person name="Fitzgerald M."/>
            <person name="Haas B."/>
            <person name="Abouelleil A."/>
            <person name="Alvarado L."/>
            <person name="Arachchi H.M."/>
            <person name="Berlin A."/>
            <person name="Brown A."/>
            <person name="Chapman S.B."/>
            <person name="Chen Z."/>
            <person name="Dunbar C."/>
            <person name="Freedman E."/>
            <person name="Gearin G."/>
            <person name="Gellesch M."/>
            <person name="Goldberg J."/>
            <person name="Griggs A."/>
            <person name="Gujja S."/>
            <person name="Heiman D."/>
            <person name="Howarth C."/>
            <person name="Larson L."/>
            <person name="Lui A."/>
            <person name="MacDonald P.J.P."/>
            <person name="Mehta T."/>
            <person name="Montmayeur A."/>
            <person name="Murphy C."/>
            <person name="Neiman D."/>
            <person name="Pearson M."/>
            <person name="Priest M."/>
            <person name="Roberts A."/>
            <person name="Saif S."/>
            <person name="Shea T."/>
            <person name="Shenoy N."/>
            <person name="Sisk P."/>
            <person name="Stolte C."/>
            <person name="Sykes S."/>
            <person name="Wortman J."/>
            <person name="Nusbaum C."/>
            <person name="Birren B."/>
        </authorList>
    </citation>
    <scope>NUCLEOTIDE SEQUENCE [LARGE SCALE GENOMIC DNA]</scope>
    <source>
        <strain evidence="2">FOSC 3-a</strain>
    </source>
</reference>
<evidence type="ECO:0000313" key="2">
    <source>
        <dbReference type="Proteomes" id="UP000030753"/>
    </source>
</evidence>
<sequence>MNLEKAAVDFIATVFHATECVIGFFIKSPGKRVLSATFNPDGYEKAITESLCAIKSEGEHLIYQADMSAKYETGNGLQMVLDRRLSDSMIFYYKCVFMKA</sequence>
<gene>
    <name evidence="1" type="ORF">FOYG_15245</name>
</gene>
<protein>
    <submittedName>
        <fullName evidence="1">Uncharacterized protein</fullName>
    </submittedName>
</protein>
<proteinExistence type="predicted"/>
<organism evidence="1 2">
    <name type="scientific">Fusarium oxysporum NRRL 32931</name>
    <dbReference type="NCBI Taxonomy" id="660029"/>
    <lineage>
        <taxon>Eukaryota</taxon>
        <taxon>Fungi</taxon>
        <taxon>Dikarya</taxon>
        <taxon>Ascomycota</taxon>
        <taxon>Pezizomycotina</taxon>
        <taxon>Sordariomycetes</taxon>
        <taxon>Hypocreomycetidae</taxon>
        <taxon>Hypocreales</taxon>
        <taxon>Nectriaceae</taxon>
        <taxon>Fusarium</taxon>
        <taxon>Fusarium oxysporum species complex</taxon>
    </lineage>
</organism>
<dbReference type="OrthoDB" id="5419927at2759"/>
<evidence type="ECO:0000313" key="1">
    <source>
        <dbReference type="EMBL" id="EWY80952.1"/>
    </source>
</evidence>
<dbReference type="Proteomes" id="UP000030753">
    <property type="component" value="Unassembled WGS sequence"/>
</dbReference>
<dbReference type="HOGENOM" id="CLU_2306214_0_0_1"/>
<name>W9HFF0_FUSOX</name>
<dbReference type="EMBL" id="JH717849">
    <property type="protein sequence ID" value="EWY80952.1"/>
    <property type="molecule type" value="Genomic_DNA"/>
</dbReference>